<protein>
    <submittedName>
        <fullName evidence="2">Uncharacterized protein</fullName>
    </submittedName>
</protein>
<name>A0A8J2KS47_9HEXA</name>
<dbReference type="Proteomes" id="UP000708208">
    <property type="component" value="Unassembled WGS sequence"/>
</dbReference>
<evidence type="ECO:0000256" key="1">
    <source>
        <dbReference type="SAM" id="MobiDB-lite"/>
    </source>
</evidence>
<proteinExistence type="predicted"/>
<accession>A0A8J2KS47</accession>
<feature type="compositionally biased region" description="Low complexity" evidence="1">
    <location>
        <begin position="49"/>
        <end position="59"/>
    </location>
</feature>
<reference evidence="2" key="1">
    <citation type="submission" date="2021-06" db="EMBL/GenBank/DDBJ databases">
        <authorList>
            <person name="Hodson N. C."/>
            <person name="Mongue J. A."/>
            <person name="Jaron S. K."/>
        </authorList>
    </citation>
    <scope>NUCLEOTIDE SEQUENCE</scope>
</reference>
<feature type="non-terminal residue" evidence="2">
    <location>
        <position position="305"/>
    </location>
</feature>
<feature type="region of interest" description="Disordered" evidence="1">
    <location>
        <begin position="1"/>
        <end position="59"/>
    </location>
</feature>
<feature type="compositionally biased region" description="Low complexity" evidence="1">
    <location>
        <begin position="23"/>
        <end position="32"/>
    </location>
</feature>
<evidence type="ECO:0000313" key="3">
    <source>
        <dbReference type="Proteomes" id="UP000708208"/>
    </source>
</evidence>
<organism evidence="2 3">
    <name type="scientific">Allacma fusca</name>
    <dbReference type="NCBI Taxonomy" id="39272"/>
    <lineage>
        <taxon>Eukaryota</taxon>
        <taxon>Metazoa</taxon>
        <taxon>Ecdysozoa</taxon>
        <taxon>Arthropoda</taxon>
        <taxon>Hexapoda</taxon>
        <taxon>Collembola</taxon>
        <taxon>Symphypleona</taxon>
        <taxon>Sminthuridae</taxon>
        <taxon>Allacma</taxon>
    </lineage>
</organism>
<feature type="compositionally biased region" description="Low complexity" evidence="1">
    <location>
        <begin position="126"/>
        <end position="142"/>
    </location>
</feature>
<feature type="region of interest" description="Disordered" evidence="1">
    <location>
        <begin position="124"/>
        <end position="154"/>
    </location>
</feature>
<dbReference type="EMBL" id="CAJVCH010461596">
    <property type="protein sequence ID" value="CAG7819845.1"/>
    <property type="molecule type" value="Genomic_DNA"/>
</dbReference>
<sequence>SSSSNLAKYLSNLPPLMPPQSPPHNNNPSSGGSSSGGGSISSGDKSRLKSNPPNLNMSSLNSSPYTFPLSSSVLSGNSPGGILPPKSFTSNNLMSARTLPVSVATAGLKNNSKLEGSEGNIGFTLSIENSSPNSSNSASTKGSGRGATQPQNQAVRHIPNPSLLLSNRQNNNSICQSLLSSNNNAVSNQQQQQVTVQKPTVHVPNNNTTSAIESSSFSISNLTGKIQRPLAEEIGKIEKIVQEKKEMLQELGKSAKEREPISDMEKILEELRKIPFERIQAQKEAEKLLAQREGERAHALREAEK</sequence>
<gene>
    <name evidence="2" type="ORF">AFUS01_LOCUS30266</name>
</gene>
<comment type="caution">
    <text evidence="2">The sequence shown here is derived from an EMBL/GenBank/DDBJ whole genome shotgun (WGS) entry which is preliminary data.</text>
</comment>
<feature type="non-terminal residue" evidence="2">
    <location>
        <position position="1"/>
    </location>
</feature>
<keyword evidence="3" id="KW-1185">Reference proteome</keyword>
<dbReference type="AlphaFoldDB" id="A0A8J2KS47"/>
<evidence type="ECO:0000313" key="2">
    <source>
        <dbReference type="EMBL" id="CAG7819845.1"/>
    </source>
</evidence>